<evidence type="ECO:0000313" key="2">
    <source>
        <dbReference type="EMBL" id="OMJ20653.1"/>
    </source>
</evidence>
<dbReference type="EMBL" id="LSSM01002697">
    <property type="protein sequence ID" value="OMJ20653.1"/>
    <property type="molecule type" value="Genomic_DNA"/>
</dbReference>
<protein>
    <submittedName>
        <fullName evidence="2">Uncharacterized protein</fullName>
    </submittedName>
</protein>
<feature type="non-terminal residue" evidence="2">
    <location>
        <position position="100"/>
    </location>
</feature>
<evidence type="ECO:0000256" key="1">
    <source>
        <dbReference type="SAM" id="MobiDB-lite"/>
    </source>
</evidence>
<gene>
    <name evidence="2" type="ORF">AYI69_g6124</name>
</gene>
<feature type="compositionally biased region" description="Basic and acidic residues" evidence="1">
    <location>
        <begin position="14"/>
        <end position="23"/>
    </location>
</feature>
<feature type="compositionally biased region" description="Low complexity" evidence="1">
    <location>
        <begin position="51"/>
        <end position="76"/>
    </location>
</feature>
<evidence type="ECO:0000313" key="3">
    <source>
        <dbReference type="Proteomes" id="UP000187429"/>
    </source>
</evidence>
<feature type="region of interest" description="Disordered" evidence="1">
    <location>
        <begin position="1"/>
        <end position="31"/>
    </location>
</feature>
<comment type="caution">
    <text evidence="2">The sequence shown here is derived from an EMBL/GenBank/DDBJ whole genome shotgun (WGS) entry which is preliminary data.</text>
</comment>
<dbReference type="AlphaFoldDB" id="A0A1R1Y171"/>
<accession>A0A1R1Y171</accession>
<organism evidence="2 3">
    <name type="scientific">Smittium culicis</name>
    <dbReference type="NCBI Taxonomy" id="133412"/>
    <lineage>
        <taxon>Eukaryota</taxon>
        <taxon>Fungi</taxon>
        <taxon>Fungi incertae sedis</taxon>
        <taxon>Zoopagomycota</taxon>
        <taxon>Kickxellomycotina</taxon>
        <taxon>Harpellomycetes</taxon>
        <taxon>Harpellales</taxon>
        <taxon>Legeriomycetaceae</taxon>
        <taxon>Smittium</taxon>
    </lineage>
</organism>
<dbReference type="OrthoDB" id="79452at2759"/>
<sequence>MSWSGGWRNTVHMTENDNKDQNKNKGKHLSIFGGNLKKSILSKRDGFNKTSQSSDSKNFKSSWAFRSNSNNSERSSTYYGKISFASSDSSPSIGSATAND</sequence>
<keyword evidence="3" id="KW-1185">Reference proteome</keyword>
<name>A0A1R1Y171_9FUNG</name>
<reference evidence="3" key="1">
    <citation type="submission" date="2017-01" db="EMBL/GenBank/DDBJ databases">
        <authorList>
            <person name="Wang Y."/>
            <person name="White M."/>
            <person name="Kvist S."/>
            <person name="Moncalvo J.-M."/>
        </authorList>
    </citation>
    <scope>NUCLEOTIDE SEQUENCE [LARGE SCALE GENOMIC DNA]</scope>
    <source>
        <strain evidence="3">ID-206-W2</strain>
    </source>
</reference>
<feature type="region of interest" description="Disordered" evidence="1">
    <location>
        <begin position="43"/>
        <end position="76"/>
    </location>
</feature>
<proteinExistence type="predicted"/>
<dbReference type="Proteomes" id="UP000187429">
    <property type="component" value="Unassembled WGS sequence"/>
</dbReference>